<dbReference type="GO" id="GO:0004725">
    <property type="term" value="F:protein tyrosine phosphatase activity"/>
    <property type="evidence" value="ECO:0007669"/>
    <property type="project" value="UniProtKB-EC"/>
</dbReference>
<dbReference type="InterPro" id="IPR050713">
    <property type="entry name" value="RTP_Phos/Ushers"/>
</dbReference>
<dbReference type="SMART" id="SM00194">
    <property type="entry name" value="PTPc"/>
    <property type="match status" value="2"/>
</dbReference>
<keyword evidence="5" id="KW-0732">Signal</keyword>
<evidence type="ECO:0000256" key="4">
    <source>
        <dbReference type="ARBA" id="ARBA00022692"/>
    </source>
</evidence>
<comment type="catalytic activity">
    <reaction evidence="15">
        <text>O-phospho-L-tyrosyl-[protein] + H2O = L-tyrosyl-[protein] + phosphate</text>
        <dbReference type="Rhea" id="RHEA:10684"/>
        <dbReference type="Rhea" id="RHEA-COMP:10136"/>
        <dbReference type="Rhea" id="RHEA-COMP:20101"/>
        <dbReference type="ChEBI" id="CHEBI:15377"/>
        <dbReference type="ChEBI" id="CHEBI:43474"/>
        <dbReference type="ChEBI" id="CHEBI:46858"/>
        <dbReference type="ChEBI" id="CHEBI:61978"/>
        <dbReference type="EC" id="3.1.3.48"/>
    </reaction>
</comment>
<dbReference type="InterPro" id="IPR000387">
    <property type="entry name" value="Tyr_Pase_dom"/>
</dbReference>
<dbReference type="AlphaFoldDB" id="A0AAF5DMD9"/>
<comment type="subcellular location">
    <subcellularLocation>
        <location evidence="1">Membrane</location>
        <topology evidence="1">Single-pass membrane protein</topology>
    </subcellularLocation>
</comment>
<dbReference type="SUPFAM" id="SSF49265">
    <property type="entry name" value="Fibronectin type III"/>
    <property type="match status" value="4"/>
</dbReference>
<dbReference type="SUPFAM" id="SSF48726">
    <property type="entry name" value="Immunoglobulin"/>
    <property type="match status" value="3"/>
</dbReference>
<evidence type="ECO:0000256" key="15">
    <source>
        <dbReference type="ARBA" id="ARBA00051722"/>
    </source>
</evidence>
<evidence type="ECO:0000256" key="8">
    <source>
        <dbReference type="ARBA" id="ARBA00022912"/>
    </source>
</evidence>
<dbReference type="PANTHER" id="PTHR46957">
    <property type="entry name" value="CYTOKINE RECEPTOR"/>
    <property type="match status" value="1"/>
</dbReference>
<feature type="domain" description="Fibronectin type-III" evidence="20">
    <location>
        <begin position="441"/>
        <end position="537"/>
    </location>
</feature>
<evidence type="ECO:0000256" key="9">
    <source>
        <dbReference type="ARBA" id="ARBA00022989"/>
    </source>
</evidence>
<keyword evidence="10 16" id="KW-0472">Membrane</keyword>
<dbReference type="PROSITE" id="PS50853">
    <property type="entry name" value="FN3"/>
    <property type="match status" value="8"/>
</dbReference>
<dbReference type="InterPro" id="IPR003961">
    <property type="entry name" value="FN3_dom"/>
</dbReference>
<evidence type="ECO:0000256" key="10">
    <source>
        <dbReference type="ARBA" id="ARBA00023136"/>
    </source>
</evidence>
<evidence type="ECO:0000256" key="11">
    <source>
        <dbReference type="ARBA" id="ARBA00023157"/>
    </source>
</evidence>
<dbReference type="InterPro" id="IPR036116">
    <property type="entry name" value="FN3_sf"/>
</dbReference>
<evidence type="ECO:0000313" key="22">
    <source>
        <dbReference type="WBParaSite" id="TCONS_00014308.p1"/>
    </source>
</evidence>
<dbReference type="Gene3D" id="3.90.190.10">
    <property type="entry name" value="Protein tyrosine phosphatase superfamily"/>
    <property type="match status" value="2"/>
</dbReference>
<evidence type="ECO:0000256" key="3">
    <source>
        <dbReference type="ARBA" id="ARBA00013064"/>
    </source>
</evidence>
<dbReference type="WBParaSite" id="TCONS_00014308.p1">
    <property type="protein sequence ID" value="TCONS_00014308.p1"/>
    <property type="gene ID" value="XLOC_009523"/>
</dbReference>
<evidence type="ECO:0000256" key="6">
    <source>
        <dbReference type="ARBA" id="ARBA00022737"/>
    </source>
</evidence>
<evidence type="ECO:0000256" key="2">
    <source>
        <dbReference type="ARBA" id="ARBA00010504"/>
    </source>
</evidence>
<evidence type="ECO:0000256" key="5">
    <source>
        <dbReference type="ARBA" id="ARBA00022729"/>
    </source>
</evidence>
<dbReference type="SMART" id="SM00409">
    <property type="entry name" value="IG"/>
    <property type="match status" value="3"/>
</dbReference>
<feature type="domain" description="Ig-like" evidence="19">
    <location>
        <begin position="117"/>
        <end position="208"/>
    </location>
</feature>
<feature type="domain" description="Tyrosine-protein phosphatase" evidence="17">
    <location>
        <begin position="2055"/>
        <end position="2314"/>
    </location>
</feature>
<dbReference type="EC" id="3.1.3.48" evidence="3"/>
<feature type="domain" description="Fibronectin type-III" evidence="20">
    <location>
        <begin position="752"/>
        <end position="854"/>
    </location>
</feature>
<evidence type="ECO:0000259" key="17">
    <source>
        <dbReference type="PROSITE" id="PS50055"/>
    </source>
</evidence>
<dbReference type="GO" id="GO:0045202">
    <property type="term" value="C:synapse"/>
    <property type="evidence" value="ECO:0007669"/>
    <property type="project" value="UniProtKB-ARBA"/>
</dbReference>
<feature type="transmembrane region" description="Helical" evidence="16">
    <location>
        <begin position="1592"/>
        <end position="1616"/>
    </location>
</feature>
<evidence type="ECO:0000256" key="12">
    <source>
        <dbReference type="ARBA" id="ARBA00023170"/>
    </source>
</evidence>
<dbReference type="PROSITE" id="PS50056">
    <property type="entry name" value="TYR_PHOSPHATASE_2"/>
    <property type="match status" value="2"/>
</dbReference>
<keyword evidence="12" id="KW-0675">Receptor</keyword>
<dbReference type="PRINTS" id="PR00700">
    <property type="entry name" value="PRTYPHPHTASE"/>
</dbReference>
<dbReference type="InterPro" id="IPR003595">
    <property type="entry name" value="Tyr_Pase_cat"/>
</dbReference>
<dbReference type="InterPro" id="IPR007110">
    <property type="entry name" value="Ig-like_dom"/>
</dbReference>
<reference evidence="22" key="1">
    <citation type="submission" date="2024-02" db="UniProtKB">
        <authorList>
            <consortium name="WormBaseParasite"/>
        </authorList>
    </citation>
    <scope>IDENTIFICATION</scope>
</reference>
<dbReference type="Proteomes" id="UP000035681">
    <property type="component" value="Unplaced"/>
</dbReference>
<dbReference type="InterPro" id="IPR029021">
    <property type="entry name" value="Prot-tyrosine_phosphatase-like"/>
</dbReference>
<dbReference type="InterPro" id="IPR036179">
    <property type="entry name" value="Ig-like_dom_sf"/>
</dbReference>
<dbReference type="Pfam" id="PF07679">
    <property type="entry name" value="I-set"/>
    <property type="match status" value="1"/>
</dbReference>
<dbReference type="InterPro" id="IPR000242">
    <property type="entry name" value="PTP_cat"/>
</dbReference>
<dbReference type="FunFam" id="2.60.40.10:FF:000036">
    <property type="entry name" value="receptor-type tyrosine-protein phosphatase delta isoform X1"/>
    <property type="match status" value="1"/>
</dbReference>
<keyword evidence="4 16" id="KW-0812">Transmembrane</keyword>
<feature type="domain" description="Tyrosine specific protein phosphatases" evidence="18">
    <location>
        <begin position="1943"/>
        <end position="2014"/>
    </location>
</feature>
<dbReference type="SMART" id="SM00408">
    <property type="entry name" value="IGc2"/>
    <property type="match status" value="3"/>
</dbReference>
<feature type="domain" description="Ig-like" evidence="19">
    <location>
        <begin position="15"/>
        <end position="105"/>
    </location>
</feature>
<evidence type="ECO:0000256" key="13">
    <source>
        <dbReference type="ARBA" id="ARBA00023180"/>
    </source>
</evidence>
<dbReference type="InterPro" id="IPR003599">
    <property type="entry name" value="Ig_sub"/>
</dbReference>
<evidence type="ECO:0000313" key="21">
    <source>
        <dbReference type="Proteomes" id="UP000035681"/>
    </source>
</evidence>
<evidence type="ECO:0000256" key="1">
    <source>
        <dbReference type="ARBA" id="ARBA00004167"/>
    </source>
</evidence>
<dbReference type="SMART" id="SM00060">
    <property type="entry name" value="FN3"/>
    <property type="match status" value="8"/>
</dbReference>
<feature type="domain" description="Tyrosine-protein phosphatase" evidence="17">
    <location>
        <begin position="1768"/>
        <end position="2023"/>
    </location>
</feature>
<dbReference type="FunFam" id="2.60.40.10:FF:000032">
    <property type="entry name" value="palladin isoform X1"/>
    <property type="match status" value="1"/>
</dbReference>
<keyword evidence="11" id="KW-1015">Disulfide bond</keyword>
<proteinExistence type="inferred from homology"/>
<dbReference type="FunFam" id="2.60.40.10:FF:000010">
    <property type="entry name" value="receptor-type tyrosine-protein phosphatase delta isoform X1"/>
    <property type="match status" value="1"/>
</dbReference>
<dbReference type="FunFam" id="3.90.190.10:FF:000102">
    <property type="entry name" value="Receptor-type tyrosine-protein phosphatase"/>
    <property type="match status" value="1"/>
</dbReference>
<keyword evidence="14" id="KW-0393">Immunoglobulin domain</keyword>
<evidence type="ECO:0000259" key="18">
    <source>
        <dbReference type="PROSITE" id="PS50056"/>
    </source>
</evidence>
<evidence type="ECO:0000259" key="19">
    <source>
        <dbReference type="PROSITE" id="PS50835"/>
    </source>
</evidence>
<dbReference type="SMART" id="SM00404">
    <property type="entry name" value="PTPc_motif"/>
    <property type="match status" value="2"/>
</dbReference>
<dbReference type="Pfam" id="PF00102">
    <property type="entry name" value="Y_phosphatase"/>
    <property type="match status" value="2"/>
</dbReference>
<name>A0AAF5DMD9_STRER</name>
<dbReference type="InterPro" id="IPR003598">
    <property type="entry name" value="Ig_sub2"/>
</dbReference>
<feature type="domain" description="Fibronectin type-III" evidence="20">
    <location>
        <begin position="857"/>
        <end position="954"/>
    </location>
</feature>
<dbReference type="PROSITE" id="PS50055">
    <property type="entry name" value="TYR_PHOSPHATASE_PTP"/>
    <property type="match status" value="2"/>
</dbReference>
<keyword evidence="7" id="KW-0378">Hydrolase</keyword>
<dbReference type="CDD" id="cd00063">
    <property type="entry name" value="FN3"/>
    <property type="match status" value="6"/>
</dbReference>
<feature type="domain" description="Ig-like" evidence="19">
    <location>
        <begin position="249"/>
        <end position="334"/>
    </location>
</feature>
<keyword evidence="6" id="KW-0677">Repeat</keyword>
<keyword evidence="21" id="KW-1185">Reference proteome</keyword>
<dbReference type="Pfam" id="PF00041">
    <property type="entry name" value="fn3"/>
    <property type="match status" value="6"/>
</dbReference>
<feature type="domain" description="Fibronectin type-III" evidence="20">
    <location>
        <begin position="541"/>
        <end position="631"/>
    </location>
</feature>
<evidence type="ECO:0000256" key="16">
    <source>
        <dbReference type="SAM" id="Phobius"/>
    </source>
</evidence>
<dbReference type="PROSITE" id="PS50835">
    <property type="entry name" value="IG_LIKE"/>
    <property type="match status" value="3"/>
</dbReference>
<evidence type="ECO:0000256" key="14">
    <source>
        <dbReference type="ARBA" id="ARBA00023319"/>
    </source>
</evidence>
<keyword evidence="8" id="KW-0904">Protein phosphatase</keyword>
<dbReference type="PANTHER" id="PTHR46957:SF3">
    <property type="entry name" value="CYTOKINE RECEPTOR"/>
    <property type="match status" value="1"/>
</dbReference>
<accession>A0AAF5DMD9</accession>
<feature type="domain" description="Fibronectin type-III" evidence="20">
    <location>
        <begin position="341"/>
        <end position="436"/>
    </location>
</feature>
<comment type="similarity">
    <text evidence="2">Belongs to the protein-tyrosine phosphatase family. Receptor class 2A subfamily.</text>
</comment>
<dbReference type="InterPro" id="IPR013098">
    <property type="entry name" value="Ig_I-set"/>
</dbReference>
<dbReference type="GO" id="GO:0016020">
    <property type="term" value="C:membrane"/>
    <property type="evidence" value="ECO:0007669"/>
    <property type="project" value="UniProtKB-SubCell"/>
</dbReference>
<keyword evidence="13" id="KW-0325">Glycoprotein</keyword>
<evidence type="ECO:0000259" key="20">
    <source>
        <dbReference type="PROSITE" id="PS50853"/>
    </source>
</evidence>
<dbReference type="SUPFAM" id="SSF52799">
    <property type="entry name" value="(Phosphotyrosine protein) phosphatases II"/>
    <property type="match status" value="2"/>
</dbReference>
<sequence length="2324" mass="266212">MVLQFNFVKMINDAPKFIVKPDSSTVIENTKISFFCRADGNPLPSIIWRLNGESVNNPRVIVKTLQNGFSTLRIDPVLISDKNTSISCIADNGVRQPIKTTALLTVLPNNVIPYGFPKVESHPILKSVEQGKTAHVSCRVTGEPRPKILWLRDMIPIDIKTNNRYSVSTLGNPGALMIQQAREEDQGKYECVARNGHGVVQSKSAQLYVKVPNKVFHEAQKLAMDYKRWEAGNDTINFETSQDVRRVPPYFSYKLEKVYKVLKGGNVNLTCVAVGYPMPRVFWKRQSDEVLLNDPSTAPIGKNVLKLTVVEETANFTCIAVSKLGNIEASTTVVVKPLPETPKDLRVLSINSTYIILQWEKVMSEYDHVITHYVIRYRQKYSTEKNFYEKVVGNNETNTMIRNLIPFTQYEFMIASGSLLGIGKFSYPLEVQTDEDIPSTSPTNIHVKTISRTSLLVQWDSPITPNGKIIENKIYYTNNKNNKNVTKWDFIISSDSKNTITLDNLIPEDTYYLSIQSKTIKGYGPPSEIVSVVTKQGIPGEPINLQGKGIDSNKIQLTWEKPAQFFNIKGYVLHYNMTPDDINEIQLHEHSTKYVIDNLKENTYYSFKIAAKSSRGMGNFGNMITVKTLNKEEFFDGYVLTLNKIIKKMINKEKYYIYINFLKLFFDSEKALISLSLKNEKYYIVQKQTQYVLDIGEPIKLAQKKNHLFLKTFYMYRNTFYLYLWYHLYIITYYWGMIVYTGRNDVYKVPPEPEDVKVEVINATTVHITWKEPSSYSGVILGYNVYKEKLFNGEPVDNKLHKAISVYPKEQLSAIITDLEPNTEYLFRVNAENKFGDGEHSNPVRIMMNGLPPSAPIIQSLSLINEKPPLTARIEWLPPKETYGKSITKYYLWYRPDIHTELSRIDVSGDERSIEIRDLIMFREYTFILAAATVDGVGANTTESLSTPAGIPSSPPLNVRYDIVRGKIIFAWDPPPLDQQNGNITYYKASLTSDSKRPLVKNVTEGTSIALAMPVKTTSTFKVAAATMSGLGPESPGLIIYPDASVLLHEYDKLDVTYIFKLTGFNQMVLKFDELVNQLSSGWRYHVSNTKGIKDSWHNFELFYKDICNSKNISIDDYSWWSSADIYNEIFHQTYPGPLYPVVEDDNNKEHNPLHNKFSTYATVNAPTNVKVQATSNSSVVVLWDYDDKNFDSGVDGFVIKYIHEPSLRGPHHDVERWRSISIMDSKARSFEVGQLTAHKPYAFCVLTVKQSRQGPCSDPPVTIEQLKPLFIPSNLRIEYKTSNSVSLRWDYFGPNDVDFYVNRTSRKSYLDHNLKPQEMVSPGIRKILKGNDRSLLWDNLRPHMEHTFKVGVIHKDIYYWPREIIVQTDNTGPPFVDKPEFVESKSPTTMNVRLKCASEEYGPISHYWIIVVPSNYSQDNVNNLDSQTLKYHSETLKGQLSRDGYNSQTTSNVIKKVRRQSKPKDSIISITDNQKFLKRVTRYSGGALPTVPYVTAGISAQRMQIMQKEHELFTIGDGKIYEGFENFPLHPSSKYKLMMRSFAKEIEGKKAFSQRAPMNQPRAKKYADSMLTNEFSTSSSLLDRSSRHSSLWLLGPLIAMIIICIILGMLVIWWWKFSKKNVAHCGNRHGSITKVALTDSGKGVIPNEASKLLLGTDPYGRPIINAYDVPPNHNPQCNMGVMESSLIDVNSSSQQCDNINVGYKMSNGHVPTMYGSHDNYQDLPMPMPLLSDSANVIGRHNISRAPIPISELASQIDRLKLNGNQLFTQEYESIENTCDFTWEHSNMPYNKNKNRYANVVAYDHSRVILSTINGIPGSDYINANYIDGYDKPKAYIATQGPLPETFNDFWRMVWEEKSMTIVMLTKLEEMNRIKCDQYWPSRGSQIYGSIRVTILDTLELAHYIIRTFRIEHLIEKEIRDIRQMQYTSWPDHGVPDHTTPFLMFLKRVKTLNHPDAGPIISHCSAGIGRTGAFIVIDCMLERLRYDNTVDIYECVCNLRSQRCYMVQTDDQYIFIHDAVLDAVQSGSTEVPASKLFPHIQVLMQLHPLDQVSGMELEFRTLSSLRITNSKFDIATLPVNRSKNRNSIVIPYDSTRVILKMISGIEGSDYINANWIDGYRQRKAYIATQSPLQHTTNEFWRMLWETESSVIVMLTKLKELRVEKSYEYWPSEKSYQYGFLVVEPIAEYNMQYYILREFKMNDTQSGNYKTIRHFQYMDWPEHGVPESAEMFLEFVQQIHNTCSQFGIDGPITVHDHLGSGRAGVFIAVSIIIDRMKLEHVVDVFTTVKLLRIDRPMMVQEKEEYNFCYQAAFEFLQTFENPYLI</sequence>
<keyword evidence="9 16" id="KW-1133">Transmembrane helix</keyword>
<feature type="domain" description="Fibronectin type-III" evidence="20">
    <location>
        <begin position="955"/>
        <end position="1045"/>
    </location>
</feature>
<dbReference type="Pfam" id="PF13927">
    <property type="entry name" value="Ig_3"/>
    <property type="match status" value="1"/>
</dbReference>
<protein>
    <recommendedName>
        <fullName evidence="3">protein-tyrosine-phosphatase</fullName>
        <ecNumber evidence="3">3.1.3.48</ecNumber>
    </recommendedName>
</protein>
<dbReference type="InterPro" id="IPR013783">
    <property type="entry name" value="Ig-like_fold"/>
</dbReference>
<organism evidence="21 22">
    <name type="scientific">Strongyloides stercoralis</name>
    <name type="common">Threadworm</name>
    <dbReference type="NCBI Taxonomy" id="6248"/>
    <lineage>
        <taxon>Eukaryota</taxon>
        <taxon>Metazoa</taxon>
        <taxon>Ecdysozoa</taxon>
        <taxon>Nematoda</taxon>
        <taxon>Chromadorea</taxon>
        <taxon>Rhabditida</taxon>
        <taxon>Tylenchina</taxon>
        <taxon>Panagrolaimomorpha</taxon>
        <taxon>Strongyloidoidea</taxon>
        <taxon>Strongyloididae</taxon>
        <taxon>Strongyloides</taxon>
    </lineage>
</organism>
<feature type="domain" description="Fibronectin type-III" evidence="20">
    <location>
        <begin position="1166"/>
        <end position="1270"/>
    </location>
</feature>
<dbReference type="Gene3D" id="2.60.40.10">
    <property type="entry name" value="Immunoglobulins"/>
    <property type="match status" value="10"/>
</dbReference>
<evidence type="ECO:0000256" key="7">
    <source>
        <dbReference type="ARBA" id="ARBA00022801"/>
    </source>
</evidence>
<dbReference type="FunFam" id="3.90.190.10:FF:000088">
    <property type="entry name" value="Receptor protein-tyrosine phosphatase LAR"/>
    <property type="match status" value="1"/>
</dbReference>
<feature type="domain" description="Fibronectin type-III" evidence="20">
    <location>
        <begin position="1272"/>
        <end position="1375"/>
    </location>
</feature>
<feature type="domain" description="Tyrosine specific protein phosphatases" evidence="18">
    <location>
        <begin position="2229"/>
        <end position="2305"/>
    </location>
</feature>